<keyword evidence="1" id="KW-0812">Transmembrane</keyword>
<sequence length="94" mass="9747">MRAPYAAAFKGMATQLEAEGQEVTVNDVAPMTAEDPQGVGLNSALLPLIFGGMASAVLLALQLTSAGQRTLGAVGVDRGWAHHDCRRSAPQQAD</sequence>
<dbReference type="Proteomes" id="UP000053528">
    <property type="component" value="Unassembled WGS sequence"/>
</dbReference>
<evidence type="ECO:0000313" key="3">
    <source>
        <dbReference type="Proteomes" id="UP000053528"/>
    </source>
</evidence>
<reference evidence="2 3" key="1">
    <citation type="submission" date="2014-07" db="EMBL/GenBank/DDBJ databases">
        <authorList>
            <person name="McCorrison J."/>
            <person name="Sanka R."/>
            <person name="Torralba M."/>
            <person name="Gillis M."/>
            <person name="Haft D.H."/>
            <person name="Methe B."/>
            <person name="Sutton G."/>
            <person name="Nelson K.E."/>
        </authorList>
    </citation>
    <scope>NUCLEOTIDE SEQUENCE [LARGE SCALE GENOMIC DNA]</scope>
    <source>
        <strain evidence="2 3">DNF00011</strain>
    </source>
</reference>
<proteinExistence type="predicted"/>
<name>A0A095YC78_9MICC</name>
<organism evidence="2 3">
    <name type="scientific">Pseudoglutamicibacter albus DNF00011</name>
    <dbReference type="NCBI Taxonomy" id="1401063"/>
    <lineage>
        <taxon>Bacteria</taxon>
        <taxon>Bacillati</taxon>
        <taxon>Actinomycetota</taxon>
        <taxon>Actinomycetes</taxon>
        <taxon>Micrococcales</taxon>
        <taxon>Micrococcaceae</taxon>
        <taxon>Pseudoglutamicibacter</taxon>
    </lineage>
</organism>
<comment type="caution">
    <text evidence="2">The sequence shown here is derived from an EMBL/GenBank/DDBJ whole genome shotgun (WGS) entry which is preliminary data.</text>
</comment>
<keyword evidence="1" id="KW-1133">Transmembrane helix</keyword>
<evidence type="ECO:0000313" key="2">
    <source>
        <dbReference type="EMBL" id="KGF20065.1"/>
    </source>
</evidence>
<dbReference type="AlphaFoldDB" id="A0A095YC78"/>
<protein>
    <submittedName>
        <fullName evidence="2">Uncharacterized protein</fullName>
    </submittedName>
</protein>
<gene>
    <name evidence="2" type="ORF">HMPREF2128_07255</name>
</gene>
<dbReference type="EMBL" id="JRNH01000022">
    <property type="protein sequence ID" value="KGF20065.1"/>
    <property type="molecule type" value="Genomic_DNA"/>
</dbReference>
<feature type="transmembrane region" description="Helical" evidence="1">
    <location>
        <begin position="44"/>
        <end position="61"/>
    </location>
</feature>
<evidence type="ECO:0000256" key="1">
    <source>
        <dbReference type="SAM" id="Phobius"/>
    </source>
</evidence>
<accession>A0A095YC78</accession>
<dbReference type="RefSeq" id="WP_052048511.1">
    <property type="nucleotide sequence ID" value="NZ_JRNH01000022.1"/>
</dbReference>
<keyword evidence="1" id="KW-0472">Membrane</keyword>